<evidence type="ECO:0000256" key="7">
    <source>
        <dbReference type="ARBA" id="ARBA00022683"/>
    </source>
</evidence>
<evidence type="ECO:0000256" key="3">
    <source>
        <dbReference type="ARBA" id="ARBA00010736"/>
    </source>
</evidence>
<reference evidence="9" key="1">
    <citation type="submission" date="2024-05" db="EMBL/GenBank/DDBJ databases">
        <title>Metabacillus sp. nov., isolated from the rhizosphere soil of tomato plants.</title>
        <authorList>
            <person name="Ma R."/>
        </authorList>
    </citation>
    <scope>NUCLEOTIDE SEQUENCE</scope>
    <source>
        <strain evidence="9">DBTR6</strain>
    </source>
</reference>
<protein>
    <recommendedName>
        <fullName evidence="4">Phosphocarrier protein HPr</fullName>
    </recommendedName>
</protein>
<keyword evidence="7" id="KW-0598">Phosphotransferase system</keyword>
<dbReference type="InterPro" id="IPR035895">
    <property type="entry name" value="HPr-like_sf"/>
</dbReference>
<feature type="domain" description="HPr" evidence="8">
    <location>
        <begin position="1"/>
        <end position="88"/>
    </location>
</feature>
<dbReference type="NCBIfam" id="TIGR01003">
    <property type="entry name" value="PTS_HPr_family"/>
    <property type="match status" value="1"/>
</dbReference>
<comment type="caution">
    <text evidence="9">The sequence shown here is derived from an EMBL/GenBank/DDBJ whole genome shotgun (WGS) entry which is preliminary data.</text>
</comment>
<keyword evidence="6" id="KW-0762">Sugar transport</keyword>
<dbReference type="EMBL" id="JAIQUM010000046">
    <property type="protein sequence ID" value="MBZ5752101.1"/>
    <property type="molecule type" value="Genomic_DNA"/>
</dbReference>
<dbReference type="Proteomes" id="UP001165287">
    <property type="component" value="Unassembled WGS sequence"/>
</dbReference>
<proteinExistence type="inferred from homology"/>
<dbReference type="InterPro" id="IPR050399">
    <property type="entry name" value="HPr"/>
</dbReference>
<dbReference type="PRINTS" id="PR00107">
    <property type="entry name" value="PHOSPHOCPHPR"/>
</dbReference>
<comment type="function">
    <text evidence="1">General (non sugar-specific) component of the phosphoenolpyruvate-dependent sugar phosphotransferase system (sugar PTS). This major carbohydrate active-transport system catalyzes the phosphorylation of incoming sugar substrates concomitantly with their translocation across the cell membrane. The phosphoryl group from phosphoenolpyruvate (PEP) is transferred to the phosphoryl carrier protein HPr by enzyme I. Phospho-HPr then transfers it to the PTS EIIA domain.</text>
</comment>
<comment type="similarity">
    <text evidence="3">Belongs to the HPr family.</text>
</comment>
<evidence type="ECO:0000256" key="1">
    <source>
        <dbReference type="ARBA" id="ARBA00003681"/>
    </source>
</evidence>
<evidence type="ECO:0000256" key="2">
    <source>
        <dbReference type="ARBA" id="ARBA00004496"/>
    </source>
</evidence>
<dbReference type="PROSITE" id="PS00369">
    <property type="entry name" value="PTS_HPR_HIS"/>
    <property type="match status" value="1"/>
</dbReference>
<dbReference type="PROSITE" id="PS00589">
    <property type="entry name" value="PTS_HPR_SER"/>
    <property type="match status" value="1"/>
</dbReference>
<keyword evidence="5" id="KW-0963">Cytoplasm</keyword>
<comment type="subcellular location">
    <subcellularLocation>
        <location evidence="2">Cytoplasm</location>
    </subcellularLocation>
</comment>
<evidence type="ECO:0000256" key="5">
    <source>
        <dbReference type="ARBA" id="ARBA00022490"/>
    </source>
</evidence>
<keyword evidence="6" id="KW-0813">Transport</keyword>
<name>A0ABS7UUX6_9BACI</name>
<evidence type="ECO:0000313" key="9">
    <source>
        <dbReference type="EMBL" id="MBZ5752101.1"/>
    </source>
</evidence>
<dbReference type="PANTHER" id="PTHR33705:SF2">
    <property type="entry name" value="PHOSPHOCARRIER PROTEIN NPR"/>
    <property type="match status" value="1"/>
</dbReference>
<evidence type="ECO:0000256" key="4">
    <source>
        <dbReference type="ARBA" id="ARBA00020422"/>
    </source>
</evidence>
<organism evidence="9 10">
    <name type="scientific">Metabacillus rhizolycopersici</name>
    <dbReference type="NCBI Taxonomy" id="2875709"/>
    <lineage>
        <taxon>Bacteria</taxon>
        <taxon>Bacillati</taxon>
        <taxon>Bacillota</taxon>
        <taxon>Bacilli</taxon>
        <taxon>Bacillales</taxon>
        <taxon>Bacillaceae</taxon>
        <taxon>Metabacillus</taxon>
    </lineage>
</organism>
<evidence type="ECO:0000256" key="6">
    <source>
        <dbReference type="ARBA" id="ARBA00022597"/>
    </source>
</evidence>
<gene>
    <name evidence="9" type="ORF">K9V48_18060</name>
</gene>
<dbReference type="Gene3D" id="3.30.1340.10">
    <property type="entry name" value="HPr-like"/>
    <property type="match status" value="1"/>
</dbReference>
<dbReference type="Pfam" id="PF00381">
    <property type="entry name" value="PTS-HPr"/>
    <property type="match status" value="1"/>
</dbReference>
<dbReference type="InterPro" id="IPR002114">
    <property type="entry name" value="PTS_HPr_Ser_P_site"/>
</dbReference>
<dbReference type="PANTHER" id="PTHR33705">
    <property type="entry name" value="PHOSPHOCARRIER PROTEIN HPR"/>
    <property type="match status" value="1"/>
</dbReference>
<evidence type="ECO:0000259" key="8">
    <source>
        <dbReference type="PROSITE" id="PS51350"/>
    </source>
</evidence>
<accession>A0ABS7UUX6</accession>
<dbReference type="InterPro" id="IPR001020">
    <property type="entry name" value="PTS_HPr_His_P_site"/>
</dbReference>
<dbReference type="RefSeq" id="WP_224140532.1">
    <property type="nucleotide sequence ID" value="NZ_JAIQUM010000046.1"/>
</dbReference>
<dbReference type="PROSITE" id="PS51350">
    <property type="entry name" value="PTS_HPR_DOM"/>
    <property type="match status" value="1"/>
</dbReference>
<dbReference type="InterPro" id="IPR000032">
    <property type="entry name" value="HPr-like"/>
</dbReference>
<sequence length="88" mass="9438">MVQEQLIVQNETGIHARPASEFVKKANEYESEIMVVKGEKKANAKSILGLLGLAAAKGDELTIIADGEDEQSALSAIAELINSKFGEH</sequence>
<dbReference type="SUPFAM" id="SSF55594">
    <property type="entry name" value="HPr-like"/>
    <property type="match status" value="1"/>
</dbReference>
<dbReference type="CDD" id="cd00367">
    <property type="entry name" value="PTS-HPr_like"/>
    <property type="match status" value="1"/>
</dbReference>
<keyword evidence="10" id="KW-1185">Reference proteome</keyword>
<evidence type="ECO:0000313" key="10">
    <source>
        <dbReference type="Proteomes" id="UP001165287"/>
    </source>
</evidence>